<dbReference type="KEGG" id="scy:SCATT_38200"/>
<dbReference type="PANTHER" id="PTHR24220">
    <property type="entry name" value="IMPORT ATP-BINDING PROTEIN"/>
    <property type="match status" value="1"/>
</dbReference>
<gene>
    <name evidence="4" type="ordered locus">SCATT_38200</name>
</gene>
<dbReference type="Pfam" id="PF00005">
    <property type="entry name" value="ABC_tran"/>
    <property type="match status" value="1"/>
</dbReference>
<dbReference type="SMART" id="SM00382">
    <property type="entry name" value="AAA"/>
    <property type="match status" value="1"/>
</dbReference>
<dbReference type="InterPro" id="IPR027417">
    <property type="entry name" value="P-loop_NTPase"/>
</dbReference>
<evidence type="ECO:0000313" key="5">
    <source>
        <dbReference type="Proteomes" id="UP000007842"/>
    </source>
</evidence>
<protein>
    <submittedName>
        <fullName evidence="4">ABC transporter ATP-binding protein</fullName>
    </submittedName>
</protein>
<evidence type="ECO:0000259" key="3">
    <source>
        <dbReference type="PROSITE" id="PS50893"/>
    </source>
</evidence>
<keyword evidence="1" id="KW-0547">Nucleotide-binding</keyword>
<feature type="domain" description="ABC transporter" evidence="3">
    <location>
        <begin position="3"/>
        <end position="223"/>
    </location>
</feature>
<accession>G8WR34</accession>
<dbReference type="STRING" id="1003195.SCATT_38200"/>
<dbReference type="PROSITE" id="PS50893">
    <property type="entry name" value="ABC_TRANSPORTER_2"/>
    <property type="match status" value="1"/>
</dbReference>
<dbReference type="PANTHER" id="PTHR24220:SF86">
    <property type="entry name" value="ABC TRANSPORTER ABCH.1"/>
    <property type="match status" value="1"/>
</dbReference>
<dbReference type="GO" id="GO:0016887">
    <property type="term" value="F:ATP hydrolysis activity"/>
    <property type="evidence" value="ECO:0007669"/>
    <property type="project" value="InterPro"/>
</dbReference>
<proteinExistence type="predicted"/>
<evidence type="ECO:0000256" key="2">
    <source>
        <dbReference type="ARBA" id="ARBA00022840"/>
    </source>
</evidence>
<dbReference type="GO" id="GO:0022857">
    <property type="term" value="F:transmembrane transporter activity"/>
    <property type="evidence" value="ECO:0007669"/>
    <property type="project" value="TreeGrafter"/>
</dbReference>
<dbReference type="HOGENOM" id="CLU_000604_1_22_11"/>
<dbReference type="eggNOG" id="COG1136">
    <property type="taxonomic scope" value="Bacteria"/>
</dbReference>
<reference evidence="5" key="1">
    <citation type="submission" date="2011-12" db="EMBL/GenBank/DDBJ databases">
        <title>Complete genome sequence of Streptomyces cattleya strain DSM 46488.</title>
        <authorList>
            <person name="Ou H.-Y."/>
            <person name="Li P."/>
            <person name="Zhao C."/>
            <person name="O'Hagan D."/>
            <person name="Deng Z."/>
        </authorList>
    </citation>
    <scope>NUCLEOTIDE SEQUENCE [LARGE SCALE GENOMIC DNA]</scope>
    <source>
        <strain evidence="5">ATCC 35852 / DSM 46488 / JCM 4925 / NBRC 14057 / NRRL 8057</strain>
    </source>
</reference>
<evidence type="ECO:0000313" key="4">
    <source>
        <dbReference type="EMBL" id="AEW96191.1"/>
    </source>
</evidence>
<dbReference type="GO" id="GO:0005524">
    <property type="term" value="F:ATP binding"/>
    <property type="evidence" value="ECO:0007669"/>
    <property type="project" value="UniProtKB-KW"/>
</dbReference>
<dbReference type="AlphaFoldDB" id="G8WR34"/>
<evidence type="ECO:0000256" key="1">
    <source>
        <dbReference type="ARBA" id="ARBA00022741"/>
    </source>
</evidence>
<sequence>MGKRYGDGTAAVTALTGIDLEIGAGERLVVQGPPGGGKTTLLRLLGGLERPTEGRVLLDGVDLGSLGDRALTRLRARRIGFVPRRPVLVATLTVQQNVEAALVPLGLKGAHRRRTAAEVLDAVGLADLRSAPPGRLDPEQRQRAALARALAKDPAVLLADDPTGDLPAPDRAPVMSHLHHAWRDRGLTLVLVTHDTAVTSSARRVGTLRGGRLALDARRTATR</sequence>
<organism evidence="4 5">
    <name type="scientific">Streptantibioticus cattleyicolor (strain ATCC 35852 / DSM 46488 / JCM 4925 / NBRC 14057 / NRRL 8057)</name>
    <name type="common">Streptomyces cattleya</name>
    <dbReference type="NCBI Taxonomy" id="1003195"/>
    <lineage>
        <taxon>Bacteria</taxon>
        <taxon>Bacillati</taxon>
        <taxon>Actinomycetota</taxon>
        <taxon>Actinomycetes</taxon>
        <taxon>Kitasatosporales</taxon>
        <taxon>Streptomycetaceae</taxon>
        <taxon>Streptantibioticus</taxon>
    </lineage>
</organism>
<name>G8WR34_STREN</name>
<dbReference type="SUPFAM" id="SSF52540">
    <property type="entry name" value="P-loop containing nucleoside triphosphate hydrolases"/>
    <property type="match status" value="1"/>
</dbReference>
<dbReference type="InterPro" id="IPR015854">
    <property type="entry name" value="ABC_transpr_LolD-like"/>
</dbReference>
<keyword evidence="2 4" id="KW-0067">ATP-binding</keyword>
<dbReference type="EMBL" id="CP003219">
    <property type="protein sequence ID" value="AEW96191.1"/>
    <property type="molecule type" value="Genomic_DNA"/>
</dbReference>
<dbReference type="Proteomes" id="UP000007842">
    <property type="component" value="Chromosome"/>
</dbReference>
<dbReference type="GO" id="GO:0005886">
    <property type="term" value="C:plasma membrane"/>
    <property type="evidence" value="ECO:0007669"/>
    <property type="project" value="TreeGrafter"/>
</dbReference>
<dbReference type="InterPro" id="IPR003439">
    <property type="entry name" value="ABC_transporter-like_ATP-bd"/>
</dbReference>
<dbReference type="Gene3D" id="3.40.50.300">
    <property type="entry name" value="P-loop containing nucleotide triphosphate hydrolases"/>
    <property type="match status" value="1"/>
</dbReference>
<dbReference type="PATRIC" id="fig|1003195.29.peg.3815"/>
<keyword evidence="5" id="KW-1185">Reference proteome</keyword>
<dbReference type="InterPro" id="IPR003593">
    <property type="entry name" value="AAA+_ATPase"/>
</dbReference>